<dbReference type="Proteomes" id="UP001148838">
    <property type="component" value="Unassembled WGS sequence"/>
</dbReference>
<accession>A0ABQ8TZA3</accession>
<gene>
    <name evidence="1" type="ORF">ANN_03097</name>
</gene>
<keyword evidence="2" id="KW-1185">Reference proteome</keyword>
<sequence>MSGIAERWLFNDAVSTTRLFSVDEIGDSEMEFGEMRPRIRRRLPGIHLMVGENLGKNPTSLSEFCNTVFYLHNLHSHTVYRSPGYICGFSRYIIPNAIEIKRKQIFDIFDINFENINLKQFVKNMKEKKTFQFANLRMYFVVHCNAGNETEELEPCMYKDFDWRNVIFFDYVIVSNSNDVPALVYRMDGFVGRLNRSLSLSVRVSQSYAGSSQSVERYFPAPIVALCYSLPRASRFANSHKCYDLNIITRLRDFGPDTEVQLQYRIAMYLLQDTFSVSQTTKSVYTDVKLLHNILKEYVFLIVIDSKRFLLIIHIASITTFIECKKIERRIFYLTTLATAEVISVAAVSEFCPAGVLLHASKSTDMSLST</sequence>
<protein>
    <submittedName>
        <fullName evidence="1">Uncharacterized protein</fullName>
    </submittedName>
</protein>
<evidence type="ECO:0000313" key="2">
    <source>
        <dbReference type="Proteomes" id="UP001148838"/>
    </source>
</evidence>
<comment type="caution">
    <text evidence="1">The sequence shown here is derived from an EMBL/GenBank/DDBJ whole genome shotgun (WGS) entry which is preliminary data.</text>
</comment>
<name>A0ABQ8TZA3_PERAM</name>
<organism evidence="1 2">
    <name type="scientific">Periplaneta americana</name>
    <name type="common">American cockroach</name>
    <name type="synonym">Blatta americana</name>
    <dbReference type="NCBI Taxonomy" id="6978"/>
    <lineage>
        <taxon>Eukaryota</taxon>
        <taxon>Metazoa</taxon>
        <taxon>Ecdysozoa</taxon>
        <taxon>Arthropoda</taxon>
        <taxon>Hexapoda</taxon>
        <taxon>Insecta</taxon>
        <taxon>Pterygota</taxon>
        <taxon>Neoptera</taxon>
        <taxon>Polyneoptera</taxon>
        <taxon>Dictyoptera</taxon>
        <taxon>Blattodea</taxon>
        <taxon>Blattoidea</taxon>
        <taxon>Blattidae</taxon>
        <taxon>Blattinae</taxon>
        <taxon>Periplaneta</taxon>
    </lineage>
</organism>
<dbReference type="EMBL" id="JAJSOF020000001">
    <property type="protein sequence ID" value="KAJ4451628.1"/>
    <property type="molecule type" value="Genomic_DNA"/>
</dbReference>
<evidence type="ECO:0000313" key="1">
    <source>
        <dbReference type="EMBL" id="KAJ4451628.1"/>
    </source>
</evidence>
<proteinExistence type="predicted"/>
<reference evidence="1 2" key="1">
    <citation type="journal article" date="2022" name="Allergy">
        <title>Genome assembly and annotation of Periplaneta americana reveal a comprehensive cockroach allergen profile.</title>
        <authorList>
            <person name="Wang L."/>
            <person name="Xiong Q."/>
            <person name="Saelim N."/>
            <person name="Wang L."/>
            <person name="Nong W."/>
            <person name="Wan A.T."/>
            <person name="Shi M."/>
            <person name="Liu X."/>
            <person name="Cao Q."/>
            <person name="Hui J.H.L."/>
            <person name="Sookrung N."/>
            <person name="Leung T.F."/>
            <person name="Tungtrongchitr A."/>
            <person name="Tsui S.K.W."/>
        </authorList>
    </citation>
    <scope>NUCLEOTIDE SEQUENCE [LARGE SCALE GENOMIC DNA]</scope>
    <source>
        <strain evidence="1">PWHHKU_190912</strain>
    </source>
</reference>